<feature type="compositionally biased region" description="Low complexity" evidence="1">
    <location>
        <begin position="468"/>
        <end position="479"/>
    </location>
</feature>
<accession>A0A9Q0DU01</accession>
<feature type="region of interest" description="Disordered" evidence="1">
    <location>
        <begin position="1"/>
        <end position="27"/>
    </location>
</feature>
<feature type="compositionally biased region" description="Basic and acidic residues" evidence="1">
    <location>
        <begin position="213"/>
        <end position="223"/>
    </location>
</feature>
<feature type="compositionally biased region" description="Basic and acidic residues" evidence="1">
    <location>
        <begin position="355"/>
        <end position="369"/>
    </location>
</feature>
<protein>
    <submittedName>
        <fullName evidence="2">Uncharacterized protein</fullName>
    </submittedName>
</protein>
<comment type="caution">
    <text evidence="2">The sequence shown here is derived from an EMBL/GenBank/DDBJ whole genome shotgun (WGS) entry which is preliminary data.</text>
</comment>
<feature type="compositionally biased region" description="Gly residues" evidence="1">
    <location>
        <begin position="10"/>
        <end position="27"/>
    </location>
</feature>
<dbReference type="AlphaFoldDB" id="A0A9Q0DU01"/>
<feature type="compositionally biased region" description="Low complexity" evidence="1">
    <location>
        <begin position="72"/>
        <end position="84"/>
    </location>
</feature>
<feature type="compositionally biased region" description="Low complexity" evidence="1">
    <location>
        <begin position="164"/>
        <end position="197"/>
    </location>
</feature>
<organism evidence="2 3">
    <name type="scientific">Muraenolepis orangiensis</name>
    <name type="common">Patagonian moray cod</name>
    <dbReference type="NCBI Taxonomy" id="630683"/>
    <lineage>
        <taxon>Eukaryota</taxon>
        <taxon>Metazoa</taxon>
        <taxon>Chordata</taxon>
        <taxon>Craniata</taxon>
        <taxon>Vertebrata</taxon>
        <taxon>Euteleostomi</taxon>
        <taxon>Actinopterygii</taxon>
        <taxon>Neopterygii</taxon>
        <taxon>Teleostei</taxon>
        <taxon>Neoteleostei</taxon>
        <taxon>Acanthomorphata</taxon>
        <taxon>Zeiogadaria</taxon>
        <taxon>Gadariae</taxon>
        <taxon>Gadiformes</taxon>
        <taxon>Muraenolepidoidei</taxon>
        <taxon>Muraenolepididae</taxon>
        <taxon>Muraenolepis</taxon>
    </lineage>
</organism>
<feature type="region of interest" description="Disordered" evidence="1">
    <location>
        <begin position="522"/>
        <end position="577"/>
    </location>
</feature>
<feature type="region of interest" description="Disordered" evidence="1">
    <location>
        <begin position="43"/>
        <end position="373"/>
    </location>
</feature>
<feature type="region of interest" description="Disordered" evidence="1">
    <location>
        <begin position="425"/>
        <end position="501"/>
    </location>
</feature>
<feature type="compositionally biased region" description="Basic and acidic residues" evidence="1">
    <location>
        <begin position="43"/>
        <end position="68"/>
    </location>
</feature>
<feature type="compositionally biased region" description="Gly residues" evidence="1">
    <location>
        <begin position="282"/>
        <end position="294"/>
    </location>
</feature>
<sequence length="577" mass="58079">MDLSLRDALGGVGGNRGGLAQGGGGGAGDGVMKMDFMSSLEKESYDDKVGETMSKSDYRPLLDGKDGGKSSGPGMMSSMMSPGGRQDPAGQPAFGSDYLSGPKNLMGGISDPWSQTKDKDSSMTGSHSTPGFVGLDPKTAGGNGGSSPLKTSTGPGLHSMDQFSAAPALSPSGSLEDSSSASSASEPPGPHTTGPEGEVARQQQRRRKKKRKSRDEVYDRLDRQSGQSAGSNGMIGPASAATNTAAMVIPGNERGGREEDDGEEEGEEEEEEESWEWEIRGRGGGGGAAAAGGRGRVRGRKSKSRMRLPEEWGPPQETPSPHQGAGSAPLGPAGVTSPAHESSARPYEPMCVDGFDGRAKASESKDARGPVEASGSLALLSGDNLSPVSQTFSFLDSVLQTPPASAPSSQTTTPVTVLAMTAPPEPTAALPQTSTSVSAGHPPASLASPTSKNAPEASLTALAPSFSPSPLAATVVATPPSAPIGSGLNPDAKPFVPSAAASCAAPSAASSSFSCAPAVSVATPTAVQSAASPPPPPPSVSFPPATAPPPPRSLPAHSEHLDASSPPPPTLPPLEGW</sequence>
<evidence type="ECO:0000256" key="1">
    <source>
        <dbReference type="SAM" id="MobiDB-lite"/>
    </source>
</evidence>
<feature type="compositionally biased region" description="Basic residues" evidence="1">
    <location>
        <begin position="203"/>
        <end position="212"/>
    </location>
</feature>
<name>A0A9Q0DU01_9TELE</name>
<reference evidence="2" key="1">
    <citation type="submission" date="2022-07" db="EMBL/GenBank/DDBJ databases">
        <title>Chromosome-level genome of Muraenolepis orangiensis.</title>
        <authorList>
            <person name="Kim J."/>
        </authorList>
    </citation>
    <scope>NUCLEOTIDE SEQUENCE</scope>
    <source>
        <strain evidence="2">KU_S4_2022</strain>
        <tissue evidence="2">Muscle</tissue>
    </source>
</reference>
<proteinExistence type="predicted"/>
<feature type="compositionally biased region" description="Acidic residues" evidence="1">
    <location>
        <begin position="258"/>
        <end position="276"/>
    </location>
</feature>
<evidence type="ECO:0000313" key="2">
    <source>
        <dbReference type="EMBL" id="KAJ3594900.1"/>
    </source>
</evidence>
<feature type="compositionally biased region" description="Basic residues" evidence="1">
    <location>
        <begin position="295"/>
        <end position="306"/>
    </location>
</feature>
<feature type="compositionally biased region" description="Low complexity" evidence="1">
    <location>
        <begin position="522"/>
        <end position="531"/>
    </location>
</feature>
<dbReference type="Proteomes" id="UP001148018">
    <property type="component" value="Unassembled WGS sequence"/>
</dbReference>
<feature type="compositionally biased region" description="Pro residues" evidence="1">
    <location>
        <begin position="565"/>
        <end position="577"/>
    </location>
</feature>
<keyword evidence="3" id="KW-1185">Reference proteome</keyword>
<evidence type="ECO:0000313" key="3">
    <source>
        <dbReference type="Proteomes" id="UP001148018"/>
    </source>
</evidence>
<feature type="compositionally biased region" description="Pro residues" evidence="1">
    <location>
        <begin position="532"/>
        <end position="553"/>
    </location>
</feature>
<gene>
    <name evidence="2" type="ORF">NHX12_004205</name>
</gene>
<dbReference type="OrthoDB" id="9378527at2759"/>
<dbReference type="EMBL" id="JANIIK010000111">
    <property type="protein sequence ID" value="KAJ3594900.1"/>
    <property type="molecule type" value="Genomic_DNA"/>
</dbReference>